<protein>
    <recommendedName>
        <fullName evidence="9">Amino acid transporter</fullName>
    </recommendedName>
</protein>
<dbReference type="Proteomes" id="UP001465755">
    <property type="component" value="Unassembled WGS sequence"/>
</dbReference>
<feature type="transmembrane region" description="Helical" evidence="6">
    <location>
        <begin position="397"/>
        <end position="419"/>
    </location>
</feature>
<keyword evidence="4 6" id="KW-1133">Transmembrane helix</keyword>
<feature type="transmembrane region" description="Helical" evidence="6">
    <location>
        <begin position="107"/>
        <end position="140"/>
    </location>
</feature>
<organism evidence="7 8">
    <name type="scientific">Symbiochloris irregularis</name>
    <dbReference type="NCBI Taxonomy" id="706552"/>
    <lineage>
        <taxon>Eukaryota</taxon>
        <taxon>Viridiplantae</taxon>
        <taxon>Chlorophyta</taxon>
        <taxon>core chlorophytes</taxon>
        <taxon>Trebouxiophyceae</taxon>
        <taxon>Trebouxiales</taxon>
        <taxon>Trebouxiaceae</taxon>
        <taxon>Symbiochloris</taxon>
    </lineage>
</organism>
<evidence type="ECO:0000256" key="5">
    <source>
        <dbReference type="ARBA" id="ARBA00023136"/>
    </source>
</evidence>
<evidence type="ECO:0000256" key="4">
    <source>
        <dbReference type="ARBA" id="ARBA00022989"/>
    </source>
</evidence>
<comment type="subcellular location">
    <subcellularLocation>
        <location evidence="1">Membrane</location>
        <topology evidence="1">Multi-pass membrane protein</topology>
    </subcellularLocation>
</comment>
<feature type="transmembrane region" description="Helical" evidence="6">
    <location>
        <begin position="263"/>
        <end position="286"/>
    </location>
</feature>
<dbReference type="Pfam" id="PF13520">
    <property type="entry name" value="AA_permease_2"/>
    <property type="match status" value="1"/>
</dbReference>
<keyword evidence="5 6" id="KW-0472">Membrane</keyword>
<keyword evidence="3 6" id="KW-0812">Transmembrane</keyword>
<dbReference type="PANTHER" id="PTHR45649">
    <property type="entry name" value="AMINO-ACID PERMEASE BAT1"/>
    <property type="match status" value="1"/>
</dbReference>
<reference evidence="7 8" key="1">
    <citation type="journal article" date="2024" name="Nat. Commun.">
        <title>Phylogenomics reveals the evolutionary origins of lichenization in chlorophyte algae.</title>
        <authorList>
            <person name="Puginier C."/>
            <person name="Libourel C."/>
            <person name="Otte J."/>
            <person name="Skaloud P."/>
            <person name="Haon M."/>
            <person name="Grisel S."/>
            <person name="Petersen M."/>
            <person name="Berrin J.G."/>
            <person name="Delaux P.M."/>
            <person name="Dal Grande F."/>
            <person name="Keller J."/>
        </authorList>
    </citation>
    <scope>NUCLEOTIDE SEQUENCE [LARGE SCALE GENOMIC DNA]</scope>
    <source>
        <strain evidence="7 8">SAG 2036</strain>
    </source>
</reference>
<feature type="transmembrane region" description="Helical" evidence="6">
    <location>
        <begin position="65"/>
        <end position="87"/>
    </location>
</feature>
<evidence type="ECO:0000256" key="3">
    <source>
        <dbReference type="ARBA" id="ARBA00022692"/>
    </source>
</evidence>
<feature type="transmembrane region" description="Helical" evidence="6">
    <location>
        <begin position="471"/>
        <end position="489"/>
    </location>
</feature>
<evidence type="ECO:0000256" key="6">
    <source>
        <dbReference type="SAM" id="Phobius"/>
    </source>
</evidence>
<feature type="transmembrane region" description="Helical" evidence="6">
    <location>
        <begin position="319"/>
        <end position="341"/>
    </location>
</feature>
<comment type="caution">
    <text evidence="7">The sequence shown here is derived from an EMBL/GenBank/DDBJ whole genome shotgun (WGS) entry which is preliminary data.</text>
</comment>
<sequence length="525" mass="56506">MLRKEDAADEDVLSRLGANSVFKRELNTFTNFCVVFSVMCVPGTITSTLSSAWNNGGPAACTNGWLVSTLASWALGLAMAEITSALPTCGGPYYWASVLGKQRGPLFGWFTGWFSFIGEAALAGGSAASIVALVFSLMQVNYNYDVTPAQQLAIYTGSLILSGLIVSLPARALAYISAWGCFWIFCGIVIVCLTLPAVAPWRQSATFIFAHFNTYQTSPTGIRNNVYLFLENVMVAQYCVIGYDACAHMSEETTGAQKSVPRAIIMAVVASAVLGYVFLISLLLSIQDPASLTDGNANGFVAAQIFYDAFHARFGDGRFGTIMMCALPGSAVFIALIAITLSGSRMTYSFAKSGGIPFGRFFSVVNKTTHTPLRTVWLLTFMAFLFGLPLLKSQAAFGAVTAMANIALLVSYAIPIACRHTFCRNTFAHGPFTLGRYSEVVGWSGVACVAIQTCAFVLPTQYPVNVDTLDYGPFILFGVFLGCLIAWHLPNVGAKHWYKGPNVPSQILSAMNRAEKRVTSPSKTL</sequence>
<dbReference type="Gene3D" id="1.20.1740.10">
    <property type="entry name" value="Amino acid/polyamine transporter I"/>
    <property type="match status" value="1"/>
</dbReference>
<gene>
    <name evidence="7" type="ORF">WJX73_009557</name>
</gene>
<feature type="transmembrane region" description="Helical" evidence="6">
    <location>
        <begin position="29"/>
        <end position="53"/>
    </location>
</feature>
<proteinExistence type="predicted"/>
<evidence type="ECO:0000256" key="1">
    <source>
        <dbReference type="ARBA" id="ARBA00004141"/>
    </source>
</evidence>
<accession>A0AAW1PRF1</accession>
<name>A0AAW1PRF1_9CHLO</name>
<evidence type="ECO:0000313" key="8">
    <source>
        <dbReference type="Proteomes" id="UP001465755"/>
    </source>
</evidence>
<evidence type="ECO:0000313" key="7">
    <source>
        <dbReference type="EMBL" id="KAK9812568.1"/>
    </source>
</evidence>
<dbReference type="PIRSF" id="PIRSF006060">
    <property type="entry name" value="AA_transporter"/>
    <property type="match status" value="1"/>
</dbReference>
<evidence type="ECO:0000256" key="2">
    <source>
        <dbReference type="ARBA" id="ARBA00022448"/>
    </source>
</evidence>
<feature type="transmembrane region" description="Helical" evidence="6">
    <location>
        <begin position="152"/>
        <end position="170"/>
    </location>
</feature>
<feature type="transmembrane region" description="Helical" evidence="6">
    <location>
        <begin position="375"/>
        <end position="391"/>
    </location>
</feature>
<feature type="transmembrane region" description="Helical" evidence="6">
    <location>
        <begin position="440"/>
        <end position="459"/>
    </location>
</feature>
<dbReference type="AlphaFoldDB" id="A0AAW1PRF1"/>
<dbReference type="GO" id="GO:0016020">
    <property type="term" value="C:membrane"/>
    <property type="evidence" value="ECO:0007669"/>
    <property type="project" value="UniProtKB-SubCell"/>
</dbReference>
<evidence type="ECO:0008006" key="9">
    <source>
        <dbReference type="Google" id="ProtNLM"/>
    </source>
</evidence>
<dbReference type="InterPro" id="IPR002293">
    <property type="entry name" value="AA/rel_permease1"/>
</dbReference>
<dbReference type="EMBL" id="JALJOQ010000006">
    <property type="protein sequence ID" value="KAK9812568.1"/>
    <property type="molecule type" value="Genomic_DNA"/>
</dbReference>
<keyword evidence="2" id="KW-0813">Transport</keyword>
<dbReference type="PANTHER" id="PTHR45649:SF26">
    <property type="entry name" value="OS04G0435100 PROTEIN"/>
    <property type="match status" value="1"/>
</dbReference>
<feature type="transmembrane region" description="Helical" evidence="6">
    <location>
        <begin position="176"/>
        <end position="199"/>
    </location>
</feature>
<keyword evidence="8" id="KW-1185">Reference proteome</keyword>
<dbReference type="GO" id="GO:0022857">
    <property type="term" value="F:transmembrane transporter activity"/>
    <property type="evidence" value="ECO:0007669"/>
    <property type="project" value="InterPro"/>
</dbReference>